<evidence type="ECO:0000313" key="1">
    <source>
        <dbReference type="EMBL" id="KAJ0078682.1"/>
    </source>
</evidence>
<protein>
    <submittedName>
        <fullName evidence="1">Uncharacterized protein</fullName>
    </submittedName>
</protein>
<name>A0ACC0ZXA2_9ROSI</name>
<evidence type="ECO:0000313" key="2">
    <source>
        <dbReference type="Proteomes" id="UP001164250"/>
    </source>
</evidence>
<dbReference type="Proteomes" id="UP001164250">
    <property type="component" value="Chromosome 13"/>
</dbReference>
<keyword evidence="2" id="KW-1185">Reference proteome</keyword>
<gene>
    <name evidence="1" type="ORF">Patl1_23217</name>
</gene>
<sequence length="151" mass="17036">MFIQTMGKFKDHSKRKTAETKAKKNPIKVTYISSPMKVKASSASEFRAIVQELTGKNSDVVKDLSDDSYATVDQPHEEANNYQVISLQEGDRHMQNDVNVFAADDYLFDDAFSSHVSSVVLDQIDEGFKWRDVSAESSFGFQSPYCLSLYD</sequence>
<reference evidence="2" key="1">
    <citation type="journal article" date="2023" name="G3 (Bethesda)">
        <title>Genome assembly and association tests identify interacting loci associated with vigor, precocity, and sex in interspecific pistachio rootstocks.</title>
        <authorList>
            <person name="Palmer W."/>
            <person name="Jacygrad E."/>
            <person name="Sagayaradj S."/>
            <person name="Cavanaugh K."/>
            <person name="Han R."/>
            <person name="Bertier L."/>
            <person name="Beede B."/>
            <person name="Kafkas S."/>
            <person name="Golino D."/>
            <person name="Preece J."/>
            <person name="Michelmore R."/>
        </authorList>
    </citation>
    <scope>NUCLEOTIDE SEQUENCE [LARGE SCALE GENOMIC DNA]</scope>
</reference>
<organism evidence="1 2">
    <name type="scientific">Pistacia atlantica</name>
    <dbReference type="NCBI Taxonomy" id="434234"/>
    <lineage>
        <taxon>Eukaryota</taxon>
        <taxon>Viridiplantae</taxon>
        <taxon>Streptophyta</taxon>
        <taxon>Embryophyta</taxon>
        <taxon>Tracheophyta</taxon>
        <taxon>Spermatophyta</taxon>
        <taxon>Magnoliopsida</taxon>
        <taxon>eudicotyledons</taxon>
        <taxon>Gunneridae</taxon>
        <taxon>Pentapetalae</taxon>
        <taxon>rosids</taxon>
        <taxon>malvids</taxon>
        <taxon>Sapindales</taxon>
        <taxon>Anacardiaceae</taxon>
        <taxon>Pistacia</taxon>
    </lineage>
</organism>
<proteinExistence type="predicted"/>
<dbReference type="EMBL" id="CM047909">
    <property type="protein sequence ID" value="KAJ0078682.1"/>
    <property type="molecule type" value="Genomic_DNA"/>
</dbReference>
<accession>A0ACC0ZXA2</accession>
<comment type="caution">
    <text evidence="1">The sequence shown here is derived from an EMBL/GenBank/DDBJ whole genome shotgun (WGS) entry which is preliminary data.</text>
</comment>